<keyword evidence="2" id="KW-0645">Protease</keyword>
<keyword evidence="1" id="KW-0472">Membrane</keyword>
<proteinExistence type="predicted"/>
<dbReference type="InterPro" id="IPR021109">
    <property type="entry name" value="Peptidase_aspartic_dom_sf"/>
</dbReference>
<accession>A0AAU7XF31</accession>
<dbReference type="AlphaFoldDB" id="A0AAU7XF31"/>
<dbReference type="CDD" id="cd05483">
    <property type="entry name" value="retropepsin_like_bacteria"/>
    <property type="match status" value="1"/>
</dbReference>
<feature type="transmembrane region" description="Helical" evidence="1">
    <location>
        <begin position="64"/>
        <end position="82"/>
    </location>
</feature>
<dbReference type="InterPro" id="IPR034122">
    <property type="entry name" value="Retropepsin-like_bacterial"/>
</dbReference>
<dbReference type="EC" id="3.4.23.-" evidence="2"/>
<gene>
    <name evidence="2" type="ORF">ABS361_09125</name>
</gene>
<protein>
    <submittedName>
        <fullName evidence="2">TIGR02281 family clan AA aspartic protease</fullName>
        <ecNumber evidence="2">3.4.23.-</ecNumber>
    </submittedName>
</protein>
<dbReference type="KEGG" id="mflg:ABS361_09125"/>
<dbReference type="EMBL" id="CP158568">
    <property type="protein sequence ID" value="XBY46356.1"/>
    <property type="molecule type" value="Genomic_DNA"/>
</dbReference>
<evidence type="ECO:0000313" key="2">
    <source>
        <dbReference type="EMBL" id="XBY46356.1"/>
    </source>
</evidence>
<keyword evidence="1" id="KW-0812">Transmembrane</keyword>
<organism evidence="2">
    <name type="scientific">Methyloraptor flagellatus</name>
    <dbReference type="NCBI Taxonomy" id="3162530"/>
    <lineage>
        <taxon>Bacteria</taxon>
        <taxon>Pseudomonadati</taxon>
        <taxon>Pseudomonadota</taxon>
        <taxon>Alphaproteobacteria</taxon>
        <taxon>Hyphomicrobiales</taxon>
        <taxon>Ancalomicrobiaceae</taxon>
        <taxon>Methyloraptor</taxon>
    </lineage>
</organism>
<sequence length="230" mass="24132">MVFGLALAVLCGALAILIFNHSAGTSFGLANDDFARLVMFGVIGLTIAAGIAQSGRHRFGTIARAALVWLALILGLVAAYGYRDNLVGVADRVQSLLLPGTPADGPEPGSITIAKSMDGHFRVRAMVDGRIVTMVVDTGASEVVLTERDAIAAGIDPAGLIYDARVSTANGETTAATIRIGTLAIGSIAEKNIRALVARPGSLQQSLLGMNFLNRLSSFTVERRQLVMRR</sequence>
<keyword evidence="2" id="KW-0378">Hydrolase</keyword>
<evidence type="ECO:0000256" key="1">
    <source>
        <dbReference type="SAM" id="Phobius"/>
    </source>
</evidence>
<dbReference type="GO" id="GO:0006508">
    <property type="term" value="P:proteolysis"/>
    <property type="evidence" value="ECO:0007669"/>
    <property type="project" value="UniProtKB-KW"/>
</dbReference>
<reference evidence="2" key="1">
    <citation type="submission" date="2024-06" db="EMBL/GenBank/DDBJ databases">
        <title>Methylostella associata gen. nov., sp. nov., a novel Ancalomicrobiaceae-affiliated facultatively methylotrophic bacteria that feed on methanotrophs of the genus Methylococcus.</title>
        <authorList>
            <person name="Saltykova V."/>
            <person name="Danilova O.V."/>
            <person name="Oshkin I.Y."/>
            <person name="Belova S.E."/>
            <person name="Pimenov N.V."/>
            <person name="Dedysh S.N."/>
        </authorList>
    </citation>
    <scope>NUCLEOTIDE SEQUENCE</scope>
    <source>
        <strain evidence="2">S20</strain>
    </source>
</reference>
<name>A0AAU7XF31_9HYPH</name>
<dbReference type="NCBIfam" id="TIGR02281">
    <property type="entry name" value="clan_AA_DTGA"/>
    <property type="match status" value="1"/>
</dbReference>
<dbReference type="Pfam" id="PF13975">
    <property type="entry name" value="gag-asp_proteas"/>
    <property type="match status" value="1"/>
</dbReference>
<dbReference type="RefSeq" id="WP_407051452.1">
    <property type="nucleotide sequence ID" value="NZ_CP158568.1"/>
</dbReference>
<dbReference type="InterPro" id="IPR011969">
    <property type="entry name" value="Clan_AA_Asp_peptidase_C"/>
</dbReference>
<dbReference type="SUPFAM" id="SSF50630">
    <property type="entry name" value="Acid proteases"/>
    <property type="match status" value="1"/>
</dbReference>
<dbReference type="Gene3D" id="2.40.70.10">
    <property type="entry name" value="Acid Proteases"/>
    <property type="match status" value="1"/>
</dbReference>
<dbReference type="GO" id="GO:0008233">
    <property type="term" value="F:peptidase activity"/>
    <property type="evidence" value="ECO:0007669"/>
    <property type="project" value="UniProtKB-KW"/>
</dbReference>
<keyword evidence="1" id="KW-1133">Transmembrane helix</keyword>
<feature type="transmembrane region" description="Helical" evidence="1">
    <location>
        <begin position="34"/>
        <end position="52"/>
    </location>
</feature>